<accession>A0A1E3BH69</accession>
<dbReference type="Pfam" id="PF12831">
    <property type="entry name" value="FAD_oxidored"/>
    <property type="match status" value="1"/>
</dbReference>
<evidence type="ECO:0000256" key="5">
    <source>
        <dbReference type="ARBA" id="ARBA00023014"/>
    </source>
</evidence>
<dbReference type="EMBL" id="JXNT01000003">
    <property type="protein sequence ID" value="ODM20325.1"/>
    <property type="molecule type" value="Genomic_DNA"/>
</dbReference>
<organism evidence="6 7">
    <name type="scientific">Aspergillus cristatus</name>
    <name type="common">Chinese Fuzhuan brick tea-fermentation fungus</name>
    <name type="synonym">Eurotium cristatum</name>
    <dbReference type="NCBI Taxonomy" id="573508"/>
    <lineage>
        <taxon>Eukaryota</taxon>
        <taxon>Fungi</taxon>
        <taxon>Dikarya</taxon>
        <taxon>Ascomycota</taxon>
        <taxon>Pezizomycotina</taxon>
        <taxon>Eurotiomycetes</taxon>
        <taxon>Eurotiomycetidae</taxon>
        <taxon>Eurotiales</taxon>
        <taxon>Aspergillaceae</taxon>
        <taxon>Aspergillus</taxon>
        <taxon>Aspergillus subgen. Aspergillus</taxon>
    </lineage>
</organism>
<dbReference type="GO" id="GO:0051539">
    <property type="term" value="F:4 iron, 4 sulfur cluster binding"/>
    <property type="evidence" value="ECO:0007669"/>
    <property type="project" value="UniProtKB-KW"/>
</dbReference>
<dbReference type="OrthoDB" id="6612291at2759"/>
<evidence type="ECO:0000256" key="3">
    <source>
        <dbReference type="ARBA" id="ARBA00023002"/>
    </source>
</evidence>
<dbReference type="InterPro" id="IPR039650">
    <property type="entry name" value="HdrA-like"/>
</dbReference>
<keyword evidence="4" id="KW-0408">Iron</keyword>
<evidence type="ECO:0000313" key="6">
    <source>
        <dbReference type="EMBL" id="ODM20325.1"/>
    </source>
</evidence>
<reference evidence="6 7" key="1">
    <citation type="journal article" date="2016" name="BMC Genomics">
        <title>Comparative genomic and transcriptomic analyses of the Fuzhuan brick tea-fermentation fungus Aspergillus cristatus.</title>
        <authorList>
            <person name="Ge Y."/>
            <person name="Wang Y."/>
            <person name="Liu Y."/>
            <person name="Tan Y."/>
            <person name="Ren X."/>
            <person name="Zhang X."/>
            <person name="Hyde K.D."/>
            <person name="Liu Y."/>
            <person name="Liu Z."/>
        </authorList>
    </citation>
    <scope>NUCLEOTIDE SEQUENCE [LARGE SCALE GENOMIC DNA]</scope>
    <source>
        <strain evidence="6 7">GZAAS20.1005</strain>
    </source>
</reference>
<evidence type="ECO:0008006" key="8">
    <source>
        <dbReference type="Google" id="ProtNLM"/>
    </source>
</evidence>
<evidence type="ECO:0000256" key="4">
    <source>
        <dbReference type="ARBA" id="ARBA00023004"/>
    </source>
</evidence>
<dbReference type="GO" id="GO:0016491">
    <property type="term" value="F:oxidoreductase activity"/>
    <property type="evidence" value="ECO:0007669"/>
    <property type="project" value="UniProtKB-KW"/>
</dbReference>
<comment type="caution">
    <text evidence="6">The sequence shown here is derived from an EMBL/GenBank/DDBJ whole genome shotgun (WGS) entry which is preliminary data.</text>
</comment>
<evidence type="ECO:0000256" key="1">
    <source>
        <dbReference type="ARBA" id="ARBA00022485"/>
    </source>
</evidence>
<sequence>MAANRSNAEILVEAGAFDNYGGWTMDSQFEFEMGSPYLLAHGNGIPVADATTIISIAEPGHYNIWVRAKDWVPGDHPGRFTLAVNETALDTEFGANDRDWNWQLGGRLHPPTDARPPPDYVPRAWRRRLRGLPEEPVDAGTFDVVVVGVGVVGTAAALAAARLGERVVLVHNRPFLGGNASVEIGLRPRGVTGPLIDEISERHPGGDLYAKDLLDADPNATVFLEHTVYDARLVRVLILPPLTPEMLEVDARFASLLLLSLIAPGSRF</sequence>
<dbReference type="Proteomes" id="UP000094569">
    <property type="component" value="Unassembled WGS sequence"/>
</dbReference>
<dbReference type="VEuPathDB" id="FungiDB:SI65_03378"/>
<dbReference type="PRINTS" id="PR00411">
    <property type="entry name" value="PNDRDTASEI"/>
</dbReference>
<dbReference type="SUPFAM" id="SSF51905">
    <property type="entry name" value="FAD/NAD(P)-binding domain"/>
    <property type="match status" value="1"/>
</dbReference>
<evidence type="ECO:0000313" key="7">
    <source>
        <dbReference type="Proteomes" id="UP000094569"/>
    </source>
</evidence>
<dbReference type="AlphaFoldDB" id="A0A1E3BH69"/>
<keyword evidence="1" id="KW-0004">4Fe-4S</keyword>
<keyword evidence="3" id="KW-0560">Oxidoreductase</keyword>
<keyword evidence="7" id="KW-1185">Reference proteome</keyword>
<name>A0A1E3BH69_ASPCR</name>
<dbReference type="InterPro" id="IPR036188">
    <property type="entry name" value="FAD/NAD-bd_sf"/>
</dbReference>
<keyword evidence="2" id="KW-0479">Metal-binding</keyword>
<dbReference type="GO" id="GO:0046872">
    <property type="term" value="F:metal ion binding"/>
    <property type="evidence" value="ECO:0007669"/>
    <property type="project" value="UniProtKB-KW"/>
</dbReference>
<dbReference type="Gene3D" id="3.50.50.60">
    <property type="entry name" value="FAD/NAD(P)-binding domain"/>
    <property type="match status" value="1"/>
</dbReference>
<dbReference type="PANTHER" id="PTHR43498:SF1">
    <property type="entry name" value="COB--COM HETERODISULFIDE REDUCTASE IRON-SULFUR SUBUNIT A"/>
    <property type="match status" value="1"/>
</dbReference>
<proteinExistence type="predicted"/>
<gene>
    <name evidence="6" type="ORF">SI65_03378</name>
</gene>
<keyword evidence="5" id="KW-0411">Iron-sulfur</keyword>
<protein>
    <recommendedName>
        <fullName evidence="8">FAD dependent oxidoreductase domain-containing protein</fullName>
    </recommendedName>
</protein>
<dbReference type="PANTHER" id="PTHR43498">
    <property type="entry name" value="FERREDOXIN:COB-COM HETERODISULFIDE REDUCTASE SUBUNIT A"/>
    <property type="match status" value="1"/>
</dbReference>
<evidence type="ECO:0000256" key="2">
    <source>
        <dbReference type="ARBA" id="ARBA00022723"/>
    </source>
</evidence>